<gene>
    <name evidence="2" type="ORF">NCTC8139_02995</name>
</gene>
<sequence>MRRYALPTEVHRTCLHRHPIRTPSQTARAPSALYTLMAMSTPTIPATSVTVEQPGEQPGLESAVVRLVEAHHTDPSTAHISFTSATPDTAVTAAVLWPGEAPLLAEVAALFERFGLRVADRETLPNPPGVTAGSALHRFVFAVPDSTHAHPLPLVADAFEANTRHGFEIDDFASLILRAGLTWREVTLVRAASRFRTSGRARTFRDLRDRRAAPAPRLPARAGRPLQRPVRSWRLRPRSRGDHGAHTVGRGGRRRADAGRRPHPARTRLVRGGVRPHQLLPARRRRFVQATRIVQARLREADPARPGRSPSRDLRALRRRRGHPRPER</sequence>
<dbReference type="AlphaFoldDB" id="A0ABD7V5K7"/>
<dbReference type="EMBL" id="CAACYD010000007">
    <property type="protein sequence ID" value="VFA89429.1"/>
    <property type="molecule type" value="Genomic_DNA"/>
</dbReference>
<accession>A0ABD7V5K7</accession>
<dbReference type="InterPro" id="IPR049056">
    <property type="entry name" value="NAD_Glu_DH_HM3"/>
</dbReference>
<evidence type="ECO:0000313" key="2">
    <source>
        <dbReference type="EMBL" id="VFA89429.1"/>
    </source>
</evidence>
<feature type="compositionally biased region" description="Basic residues" evidence="1">
    <location>
        <begin position="317"/>
        <end position="328"/>
    </location>
</feature>
<dbReference type="Proteomes" id="UP000360750">
    <property type="component" value="Unassembled WGS sequence"/>
</dbReference>
<proteinExistence type="predicted"/>
<feature type="region of interest" description="Disordered" evidence="1">
    <location>
        <begin position="206"/>
        <end position="274"/>
    </location>
</feature>
<protein>
    <submittedName>
        <fullName evidence="2">NAD-specific glutamate dehydrogenase</fullName>
    </submittedName>
</protein>
<feature type="region of interest" description="Disordered" evidence="1">
    <location>
        <begin position="298"/>
        <end position="328"/>
    </location>
</feature>
<feature type="compositionally biased region" description="Basic and acidic residues" evidence="1">
    <location>
        <begin position="298"/>
        <end position="316"/>
    </location>
</feature>
<feature type="compositionally biased region" description="Low complexity" evidence="1">
    <location>
        <begin position="213"/>
        <end position="229"/>
    </location>
</feature>
<name>A0ABD7V5K7_9ACTN</name>
<evidence type="ECO:0000313" key="3">
    <source>
        <dbReference type="Proteomes" id="UP000360750"/>
    </source>
</evidence>
<evidence type="ECO:0000256" key="1">
    <source>
        <dbReference type="SAM" id="MobiDB-lite"/>
    </source>
</evidence>
<comment type="caution">
    <text evidence="2">The sequence shown here is derived from an EMBL/GenBank/DDBJ whole genome shotgun (WGS) entry which is preliminary data.</text>
</comment>
<organism evidence="2 3">
    <name type="scientific">Gordonia paraffinivorans</name>
    <dbReference type="NCBI Taxonomy" id="175628"/>
    <lineage>
        <taxon>Bacteria</taxon>
        <taxon>Bacillati</taxon>
        <taxon>Actinomycetota</taxon>
        <taxon>Actinomycetes</taxon>
        <taxon>Mycobacteriales</taxon>
        <taxon>Gordoniaceae</taxon>
        <taxon>Gordonia</taxon>
    </lineage>
</organism>
<reference evidence="2 3" key="1">
    <citation type="submission" date="2019-02" db="EMBL/GenBank/DDBJ databases">
        <authorList>
            <consortium name="Pathogen Informatics"/>
        </authorList>
    </citation>
    <scope>NUCLEOTIDE SEQUENCE [LARGE SCALE GENOMIC DNA]</scope>
    <source>
        <strain evidence="2 3">3012STDY6756503</strain>
    </source>
</reference>
<dbReference type="Pfam" id="PF21078">
    <property type="entry name" value="GDH_HM3"/>
    <property type="match status" value="1"/>
</dbReference>